<reference evidence="2" key="1">
    <citation type="submission" date="2020-05" db="EMBL/GenBank/DDBJ databases">
        <title>Nod-independent and nitrogen-fixing Bradyrhizobium aeschynomene sp. nov. isolated from nodules of Aeschynomene indica.</title>
        <authorList>
            <person name="Zhang Z."/>
        </authorList>
    </citation>
    <scope>NUCLEOTIDE SEQUENCE</scope>
    <source>
        <strain evidence="2">83012</strain>
    </source>
</reference>
<comment type="caution">
    <text evidence="2">The sequence shown here is derived from an EMBL/GenBank/DDBJ whole genome shotgun (WGS) entry which is preliminary data.</text>
</comment>
<organism evidence="2 3">
    <name type="scientific">Bradyrhizobium aeschynomenes</name>
    <dbReference type="NCBI Taxonomy" id="2734909"/>
    <lineage>
        <taxon>Bacteria</taxon>
        <taxon>Pseudomonadati</taxon>
        <taxon>Pseudomonadota</taxon>
        <taxon>Alphaproteobacteria</taxon>
        <taxon>Hyphomicrobiales</taxon>
        <taxon>Nitrobacteraceae</taxon>
        <taxon>Bradyrhizobium</taxon>
    </lineage>
</organism>
<keyword evidence="1" id="KW-1133">Transmembrane helix</keyword>
<dbReference type="EMBL" id="JABFDN010000007">
    <property type="protein sequence ID" value="NPU67676.1"/>
    <property type="molecule type" value="Genomic_DNA"/>
</dbReference>
<evidence type="ECO:0000256" key="1">
    <source>
        <dbReference type="SAM" id="Phobius"/>
    </source>
</evidence>
<keyword evidence="1" id="KW-0812">Transmembrane</keyword>
<gene>
    <name evidence="2" type="ORF">HL667_21920</name>
</gene>
<evidence type="ECO:0000313" key="3">
    <source>
        <dbReference type="Proteomes" id="UP000886476"/>
    </source>
</evidence>
<protein>
    <submittedName>
        <fullName evidence="2">Uncharacterized protein</fullName>
    </submittedName>
</protein>
<keyword evidence="3" id="KW-1185">Reference proteome</keyword>
<accession>A0ABX2CHK9</accession>
<keyword evidence="1" id="KW-0472">Membrane</keyword>
<evidence type="ECO:0000313" key="2">
    <source>
        <dbReference type="EMBL" id="NPU67676.1"/>
    </source>
</evidence>
<sequence>MLRRAEWMPENAASKGALRKYVVVVGSLVLGALTLAAAFMILFDAQTLPDHFSQIERAGDRNWYRDFGGQHIPQIQDQDIFYSNIGSSIAAARAADVVFLGPSFVSYAIDRQTLQASDQLDRLKLYNMAFVGIRGGEFSRRVIARWNVRPRLWVINVDDQFAHFFSSDLSVTLGPQKVPVVAVSRDRLRGYLTVIGRNLRWRLEDVVAAARTGHFSDSGLYRNVTNGDMALDVNPSYVAPNNKPMRSARDQACDTSAEIVGYAKSFLREIGGRVVFMLVPHSQSCVRQAEQLARALDVELIAPPFDGLTTLDGGGHLDKKGAKKFTGYLAAEIVKTRAFKDVFLSSSSGQ</sequence>
<name>A0ABX2CHK9_9BRAD</name>
<feature type="transmembrane region" description="Helical" evidence="1">
    <location>
        <begin position="21"/>
        <end position="43"/>
    </location>
</feature>
<proteinExistence type="predicted"/>
<dbReference type="Proteomes" id="UP000886476">
    <property type="component" value="Unassembled WGS sequence"/>
</dbReference>